<comment type="caution">
    <text evidence="5">The sequence shown here is derived from an EMBL/GenBank/DDBJ whole genome shotgun (WGS) entry which is preliminary data.</text>
</comment>
<evidence type="ECO:0000313" key="6">
    <source>
        <dbReference type="Proteomes" id="UP001470752"/>
    </source>
</evidence>
<name>A0ABV1CS80_9FIRM</name>
<dbReference type="Proteomes" id="UP001470752">
    <property type="component" value="Unassembled WGS sequence"/>
</dbReference>
<protein>
    <submittedName>
        <fullName evidence="5">Flavin reductase family protein</fullName>
        <ecNumber evidence="5">1.5.1.-</ecNumber>
    </submittedName>
</protein>
<evidence type="ECO:0000259" key="4">
    <source>
        <dbReference type="SMART" id="SM00903"/>
    </source>
</evidence>
<gene>
    <name evidence="5" type="ORF">AAAX94_19815</name>
</gene>
<dbReference type="GO" id="GO:0016491">
    <property type="term" value="F:oxidoreductase activity"/>
    <property type="evidence" value="ECO:0007669"/>
    <property type="project" value="UniProtKB-KW"/>
</dbReference>
<keyword evidence="2" id="KW-0285">Flavoprotein</keyword>
<dbReference type="InterPro" id="IPR012349">
    <property type="entry name" value="Split_barrel_FMN-bd"/>
</dbReference>
<reference evidence="5 6" key="1">
    <citation type="submission" date="2024-04" db="EMBL/GenBank/DDBJ databases">
        <title>Human intestinal bacterial collection.</title>
        <authorList>
            <person name="Pauvert C."/>
            <person name="Hitch T.C.A."/>
            <person name="Clavel T."/>
        </authorList>
    </citation>
    <scope>NUCLEOTIDE SEQUENCE [LARGE SCALE GENOMIC DNA]</scope>
    <source>
        <strain evidence="5 6">CLA-AA-H161</strain>
    </source>
</reference>
<evidence type="ECO:0000313" key="5">
    <source>
        <dbReference type="EMBL" id="MEQ2415242.1"/>
    </source>
</evidence>
<keyword evidence="6" id="KW-1185">Reference proteome</keyword>
<organism evidence="5 6">
    <name type="scientific">Blautia acetigignens</name>
    <dbReference type="NCBI Taxonomy" id="2981783"/>
    <lineage>
        <taxon>Bacteria</taxon>
        <taxon>Bacillati</taxon>
        <taxon>Bacillota</taxon>
        <taxon>Clostridia</taxon>
        <taxon>Lachnospirales</taxon>
        <taxon>Lachnospiraceae</taxon>
        <taxon>Blautia</taxon>
    </lineage>
</organism>
<dbReference type="Pfam" id="PF01613">
    <property type="entry name" value="Flavin_Reduct"/>
    <property type="match status" value="1"/>
</dbReference>
<comment type="cofactor">
    <cofactor evidence="1">
        <name>FMN</name>
        <dbReference type="ChEBI" id="CHEBI:58210"/>
    </cofactor>
</comment>
<dbReference type="RefSeq" id="WP_021924354.1">
    <property type="nucleotide sequence ID" value="NZ_JAOQJM010000014.1"/>
</dbReference>
<proteinExistence type="inferred from homology"/>
<dbReference type="Gene3D" id="2.30.110.10">
    <property type="entry name" value="Electron Transport, Fmn-binding Protein, Chain A"/>
    <property type="match status" value="1"/>
</dbReference>
<evidence type="ECO:0000256" key="1">
    <source>
        <dbReference type="ARBA" id="ARBA00001917"/>
    </source>
</evidence>
<comment type="similarity">
    <text evidence="3">Belongs to the flavoredoxin family.</text>
</comment>
<dbReference type="PANTHER" id="PTHR43567">
    <property type="entry name" value="FLAVOREDOXIN-RELATED-RELATED"/>
    <property type="match status" value="1"/>
</dbReference>
<dbReference type="SUPFAM" id="SSF50475">
    <property type="entry name" value="FMN-binding split barrel"/>
    <property type="match status" value="1"/>
</dbReference>
<dbReference type="InterPro" id="IPR052174">
    <property type="entry name" value="Flavoredoxin"/>
</dbReference>
<dbReference type="InterPro" id="IPR002563">
    <property type="entry name" value="Flavin_Rdtase-like_dom"/>
</dbReference>
<feature type="domain" description="Flavin reductase like" evidence="4">
    <location>
        <begin position="11"/>
        <end position="163"/>
    </location>
</feature>
<dbReference type="EC" id="1.5.1.-" evidence="5"/>
<sequence length="163" mass="18034">MKKLASNTVLCVQPLPQTIVSCRDKDGKNNALVVGFVANVSLDPVMVMVGITPTRYSHHIVKESGCFVINFPKKSYKKEYGYLGSASGRDEDKFAKADIKWEDATYVDAPILTDCPVSIECSVVDSTMPGTHELFIGKVEAIHVDEEYLDANGNILWDKMDLM</sequence>
<dbReference type="PROSITE" id="PS51257">
    <property type="entry name" value="PROKAR_LIPOPROTEIN"/>
    <property type="match status" value="1"/>
</dbReference>
<dbReference type="EMBL" id="JBBNFW010000210">
    <property type="protein sequence ID" value="MEQ2415242.1"/>
    <property type="molecule type" value="Genomic_DNA"/>
</dbReference>
<accession>A0ABV1CS80</accession>
<evidence type="ECO:0000256" key="3">
    <source>
        <dbReference type="ARBA" id="ARBA00038054"/>
    </source>
</evidence>
<dbReference type="PANTHER" id="PTHR43567:SF1">
    <property type="entry name" value="FLAVOREDOXIN"/>
    <property type="match status" value="1"/>
</dbReference>
<dbReference type="SMART" id="SM00903">
    <property type="entry name" value="Flavin_Reduct"/>
    <property type="match status" value="1"/>
</dbReference>
<evidence type="ECO:0000256" key="2">
    <source>
        <dbReference type="ARBA" id="ARBA00022630"/>
    </source>
</evidence>
<keyword evidence="5" id="KW-0560">Oxidoreductase</keyword>